<dbReference type="EMBL" id="JXKQ01000004">
    <property type="protein sequence ID" value="OJG45906.1"/>
    <property type="molecule type" value="Genomic_DNA"/>
</dbReference>
<dbReference type="InterPro" id="IPR042242">
    <property type="entry name" value="RecO_C"/>
</dbReference>
<evidence type="ECO:0000256" key="3">
    <source>
        <dbReference type="ARBA" id="ARBA00022763"/>
    </source>
</evidence>
<keyword evidence="5 7" id="KW-0234">DNA repair</keyword>
<dbReference type="Gene3D" id="2.40.50.140">
    <property type="entry name" value="Nucleic acid-binding proteins"/>
    <property type="match status" value="1"/>
</dbReference>
<dbReference type="HAMAP" id="MF_00201">
    <property type="entry name" value="RecO"/>
    <property type="match status" value="1"/>
</dbReference>
<dbReference type="AlphaFoldDB" id="A0A1L8TNM3"/>
<keyword evidence="3 7" id="KW-0227">DNA damage</keyword>
<accession>A0A1L8TNM3</accession>
<dbReference type="SUPFAM" id="SSF57863">
    <property type="entry name" value="ArfGap/RecO-like zinc finger"/>
    <property type="match status" value="1"/>
</dbReference>
<dbReference type="GO" id="GO:0006302">
    <property type="term" value="P:double-strand break repair"/>
    <property type="evidence" value="ECO:0007669"/>
    <property type="project" value="TreeGrafter"/>
</dbReference>
<keyword evidence="10" id="KW-1185">Reference proteome</keyword>
<dbReference type="InterPro" id="IPR022572">
    <property type="entry name" value="DNA_rep/recomb_RecO_N"/>
</dbReference>
<keyword evidence="4 7" id="KW-0233">DNA recombination</keyword>
<proteinExistence type="inferred from homology"/>
<evidence type="ECO:0000313" key="9">
    <source>
        <dbReference type="EMBL" id="OJG45906.1"/>
    </source>
</evidence>
<dbReference type="GO" id="GO:0006310">
    <property type="term" value="P:DNA recombination"/>
    <property type="evidence" value="ECO:0007669"/>
    <property type="project" value="UniProtKB-UniRule"/>
</dbReference>
<dbReference type="NCBIfam" id="TIGR00613">
    <property type="entry name" value="reco"/>
    <property type="match status" value="1"/>
</dbReference>
<dbReference type="Pfam" id="PF02565">
    <property type="entry name" value="RecO_C"/>
    <property type="match status" value="1"/>
</dbReference>
<evidence type="ECO:0000256" key="4">
    <source>
        <dbReference type="ARBA" id="ARBA00023172"/>
    </source>
</evidence>
<dbReference type="OrthoDB" id="9797083at2"/>
<sequence length="259" mass="29714">MAQIGETRGMILFSRDYKEKDKLIKIFTESAGKVMFFAKGAHRANNPLQTAIQPFTEAVFIGNLKTDGLSFLNSAKDIKPLRKLQEDIFLNAYGSYILGLADSAIEDHIYDPALYGFTKDALQRMNDGADGETIMNIFEVQIMQRFGVALNWQSCGVCQKTTGAFDYSSKYNGILCQEHWSMDPHRYHADPRAVYFIRMFNSINYDAINTINLKLETKKAIRQTLDQLYDEYIGLHLKSKKFIDQMSEWQDVLKPKEET</sequence>
<comment type="caution">
    <text evidence="9">The sequence shown here is derived from an EMBL/GenBank/DDBJ whole genome shotgun (WGS) entry which is preliminary data.</text>
</comment>
<evidence type="ECO:0000256" key="1">
    <source>
        <dbReference type="ARBA" id="ARBA00007452"/>
    </source>
</evidence>
<dbReference type="InterPro" id="IPR037278">
    <property type="entry name" value="ARFGAP/RecO"/>
</dbReference>
<protein>
    <recommendedName>
        <fullName evidence="2 7">DNA repair protein RecO</fullName>
    </recommendedName>
    <alternativeName>
        <fullName evidence="6 7">Recombination protein O</fullName>
    </alternativeName>
</protein>
<comment type="function">
    <text evidence="7">Involved in DNA repair and RecF pathway recombination.</text>
</comment>
<feature type="domain" description="DNA replication/recombination mediator RecO N-terminal" evidence="8">
    <location>
        <begin position="6"/>
        <end position="80"/>
    </location>
</feature>
<dbReference type="PANTHER" id="PTHR33991:SF1">
    <property type="entry name" value="DNA REPAIR PROTEIN RECO"/>
    <property type="match status" value="1"/>
</dbReference>
<organism evidence="9 10">
    <name type="scientific">Enterococcus hermanniensis</name>
    <dbReference type="NCBI Taxonomy" id="249189"/>
    <lineage>
        <taxon>Bacteria</taxon>
        <taxon>Bacillati</taxon>
        <taxon>Bacillota</taxon>
        <taxon>Bacilli</taxon>
        <taxon>Lactobacillales</taxon>
        <taxon>Enterococcaceae</taxon>
        <taxon>Enterococcus</taxon>
    </lineage>
</organism>
<dbReference type="RefSeq" id="WP_071857565.1">
    <property type="nucleotide sequence ID" value="NZ_JBHSHK010000009.1"/>
</dbReference>
<dbReference type="GO" id="GO:0043590">
    <property type="term" value="C:bacterial nucleoid"/>
    <property type="evidence" value="ECO:0007669"/>
    <property type="project" value="TreeGrafter"/>
</dbReference>
<evidence type="ECO:0000313" key="10">
    <source>
        <dbReference type="Proteomes" id="UP000182077"/>
    </source>
</evidence>
<dbReference type="STRING" id="249189.RV04_GL001672"/>
<dbReference type="SUPFAM" id="SSF50249">
    <property type="entry name" value="Nucleic acid-binding proteins"/>
    <property type="match status" value="1"/>
</dbReference>
<dbReference type="Gene3D" id="1.20.1440.120">
    <property type="entry name" value="Recombination protein O, C-terminal domain"/>
    <property type="match status" value="1"/>
</dbReference>
<dbReference type="InterPro" id="IPR012340">
    <property type="entry name" value="NA-bd_OB-fold"/>
</dbReference>
<dbReference type="PANTHER" id="PTHR33991">
    <property type="entry name" value="DNA REPAIR PROTEIN RECO"/>
    <property type="match status" value="1"/>
</dbReference>
<reference evidence="9 10" key="1">
    <citation type="submission" date="2014-12" db="EMBL/GenBank/DDBJ databases">
        <title>Draft genome sequences of 29 type strains of Enterococci.</title>
        <authorList>
            <person name="Zhong Z."/>
            <person name="Sun Z."/>
            <person name="Liu W."/>
            <person name="Zhang W."/>
            <person name="Zhang H."/>
        </authorList>
    </citation>
    <scope>NUCLEOTIDE SEQUENCE [LARGE SCALE GENOMIC DNA]</scope>
    <source>
        <strain evidence="9 10">DSM 17122</strain>
    </source>
</reference>
<evidence type="ECO:0000256" key="6">
    <source>
        <dbReference type="ARBA" id="ARBA00033409"/>
    </source>
</evidence>
<dbReference type="InterPro" id="IPR003717">
    <property type="entry name" value="RecO"/>
</dbReference>
<comment type="similarity">
    <text evidence="1 7">Belongs to the RecO family.</text>
</comment>
<evidence type="ECO:0000256" key="7">
    <source>
        <dbReference type="HAMAP-Rule" id="MF_00201"/>
    </source>
</evidence>
<dbReference type="Proteomes" id="UP000182077">
    <property type="component" value="Unassembled WGS sequence"/>
</dbReference>
<name>A0A1L8TNM3_9ENTE</name>
<gene>
    <name evidence="7" type="primary">recO</name>
    <name evidence="9" type="ORF">RV04_GL001672</name>
</gene>
<dbReference type="Pfam" id="PF11967">
    <property type="entry name" value="RecO_N"/>
    <property type="match status" value="1"/>
</dbReference>
<evidence type="ECO:0000256" key="2">
    <source>
        <dbReference type="ARBA" id="ARBA00021310"/>
    </source>
</evidence>
<evidence type="ECO:0000259" key="8">
    <source>
        <dbReference type="Pfam" id="PF11967"/>
    </source>
</evidence>
<evidence type="ECO:0000256" key="5">
    <source>
        <dbReference type="ARBA" id="ARBA00023204"/>
    </source>
</evidence>